<evidence type="ECO:0000313" key="10">
    <source>
        <dbReference type="Proteomes" id="UP000178198"/>
    </source>
</evidence>
<comment type="similarity">
    <text evidence="6 7">Belongs to the APS kinase family.</text>
</comment>
<dbReference type="GO" id="GO:0010134">
    <property type="term" value="P:sulfate assimilation via adenylyl sulfate reduction"/>
    <property type="evidence" value="ECO:0007669"/>
    <property type="project" value="TreeGrafter"/>
</dbReference>
<dbReference type="GO" id="GO:0004020">
    <property type="term" value="F:adenylylsulfate kinase activity"/>
    <property type="evidence" value="ECO:0007669"/>
    <property type="project" value="UniProtKB-UniRule"/>
</dbReference>
<dbReference type="Pfam" id="PF01583">
    <property type="entry name" value="APS_kinase"/>
    <property type="match status" value="1"/>
</dbReference>
<dbReference type="AlphaFoldDB" id="A0A1D9P984"/>
<dbReference type="NCBIfam" id="TIGR00455">
    <property type="entry name" value="apsK"/>
    <property type="match status" value="1"/>
</dbReference>
<comment type="catalytic activity">
    <reaction evidence="1 6 7">
        <text>adenosine 5'-phosphosulfate + ATP = 3'-phosphoadenylyl sulfate + ADP + H(+)</text>
        <dbReference type="Rhea" id="RHEA:24152"/>
        <dbReference type="ChEBI" id="CHEBI:15378"/>
        <dbReference type="ChEBI" id="CHEBI:30616"/>
        <dbReference type="ChEBI" id="CHEBI:58243"/>
        <dbReference type="ChEBI" id="CHEBI:58339"/>
        <dbReference type="ChEBI" id="CHEBI:456216"/>
        <dbReference type="EC" id="2.7.1.25"/>
    </reaction>
</comment>
<dbReference type="STRING" id="1306519.BIW12_06635"/>
<evidence type="ECO:0000313" key="9">
    <source>
        <dbReference type="EMBL" id="AOZ99140.1"/>
    </source>
</evidence>
<dbReference type="Proteomes" id="UP000178198">
    <property type="component" value="Chromosome"/>
</dbReference>
<evidence type="ECO:0000256" key="1">
    <source>
        <dbReference type="ARBA" id="ARBA00001823"/>
    </source>
</evidence>
<dbReference type="NCBIfam" id="NF003013">
    <property type="entry name" value="PRK03846.1"/>
    <property type="match status" value="1"/>
</dbReference>
<reference evidence="9 10" key="1">
    <citation type="submission" date="2016-10" db="EMBL/GenBank/DDBJ databases">
        <title>Complete Genome Sequence of Flavobacterium sp. PK15.</title>
        <authorList>
            <person name="Ekwe A."/>
            <person name="Kim S.B."/>
        </authorList>
    </citation>
    <scope>NUCLEOTIDE SEQUENCE [LARGE SCALE GENOMIC DNA]</scope>
    <source>
        <strain evidence="9 10">PK15</strain>
    </source>
</reference>
<keyword evidence="3 6" id="KW-0808">Transferase</keyword>
<organism evidence="9 10">
    <name type="scientific">Flavobacterium commune</name>
    <dbReference type="NCBI Taxonomy" id="1306519"/>
    <lineage>
        <taxon>Bacteria</taxon>
        <taxon>Pseudomonadati</taxon>
        <taxon>Bacteroidota</taxon>
        <taxon>Flavobacteriia</taxon>
        <taxon>Flavobacteriales</taxon>
        <taxon>Flavobacteriaceae</taxon>
        <taxon>Flavobacterium</taxon>
    </lineage>
</organism>
<dbReference type="EC" id="2.7.1.25" evidence="2 6"/>
<dbReference type="PANTHER" id="PTHR42700:SF1">
    <property type="entry name" value="SULFATE ADENYLYLTRANSFERASE"/>
    <property type="match status" value="1"/>
</dbReference>
<feature type="binding site" evidence="6">
    <location>
        <begin position="34"/>
        <end position="41"/>
    </location>
    <ligand>
        <name>ATP</name>
        <dbReference type="ChEBI" id="CHEBI:30616"/>
    </ligand>
</feature>
<dbReference type="KEGG" id="fcm:BIW12_06635"/>
<dbReference type="InterPro" id="IPR050512">
    <property type="entry name" value="Sulf_AdTrans/APS_kinase"/>
</dbReference>
<dbReference type="EMBL" id="CP017774">
    <property type="protein sequence ID" value="AOZ99140.1"/>
    <property type="molecule type" value="Genomic_DNA"/>
</dbReference>
<dbReference type="CDD" id="cd02027">
    <property type="entry name" value="APSK"/>
    <property type="match status" value="1"/>
</dbReference>
<dbReference type="InterPro" id="IPR059117">
    <property type="entry name" value="APS_kinase_dom"/>
</dbReference>
<dbReference type="RefSeq" id="WP_071184383.1">
    <property type="nucleotide sequence ID" value="NZ_CP017774.1"/>
</dbReference>
<dbReference type="GO" id="GO:0005737">
    <property type="term" value="C:cytoplasm"/>
    <property type="evidence" value="ECO:0007669"/>
    <property type="project" value="TreeGrafter"/>
</dbReference>
<dbReference type="GO" id="GO:0005524">
    <property type="term" value="F:ATP binding"/>
    <property type="evidence" value="ECO:0007669"/>
    <property type="project" value="UniProtKB-UniRule"/>
</dbReference>
<dbReference type="SUPFAM" id="SSF52540">
    <property type="entry name" value="P-loop containing nucleoside triphosphate hydrolases"/>
    <property type="match status" value="1"/>
</dbReference>
<dbReference type="HAMAP" id="MF_00065">
    <property type="entry name" value="Adenylyl_sulf_kinase"/>
    <property type="match status" value="1"/>
</dbReference>
<evidence type="ECO:0000256" key="5">
    <source>
        <dbReference type="ARBA" id="ARBA00022840"/>
    </source>
</evidence>
<keyword evidence="6" id="KW-0597">Phosphoprotein</keyword>
<keyword evidence="10" id="KW-1185">Reference proteome</keyword>
<dbReference type="OrthoDB" id="9804504at2"/>
<evidence type="ECO:0000256" key="6">
    <source>
        <dbReference type="HAMAP-Rule" id="MF_00065"/>
    </source>
</evidence>
<evidence type="ECO:0000256" key="3">
    <source>
        <dbReference type="ARBA" id="ARBA00022679"/>
    </source>
</evidence>
<evidence type="ECO:0000256" key="4">
    <source>
        <dbReference type="ARBA" id="ARBA00022741"/>
    </source>
</evidence>
<gene>
    <name evidence="6" type="primary">cysC</name>
    <name evidence="9" type="ORF">BIW12_06635</name>
</gene>
<dbReference type="InterPro" id="IPR002891">
    <property type="entry name" value="APS"/>
</dbReference>
<dbReference type="PANTHER" id="PTHR42700">
    <property type="entry name" value="SULFATE ADENYLYLTRANSFERASE"/>
    <property type="match status" value="1"/>
</dbReference>
<evidence type="ECO:0000256" key="2">
    <source>
        <dbReference type="ARBA" id="ARBA00012121"/>
    </source>
</evidence>
<keyword evidence="4 6" id="KW-0547">Nucleotide-binding</keyword>
<evidence type="ECO:0000259" key="8">
    <source>
        <dbReference type="Pfam" id="PF01583"/>
    </source>
</evidence>
<proteinExistence type="inferred from homology"/>
<dbReference type="UniPathway" id="UPA00140">
    <property type="reaction ID" value="UER00205"/>
</dbReference>
<evidence type="ECO:0000256" key="7">
    <source>
        <dbReference type="RuleBase" id="RU004347"/>
    </source>
</evidence>
<dbReference type="GO" id="GO:0070814">
    <property type="term" value="P:hydrogen sulfide biosynthetic process"/>
    <property type="evidence" value="ECO:0007669"/>
    <property type="project" value="UniProtKB-UniRule"/>
</dbReference>
<feature type="active site" description="Phosphoserine intermediate" evidence="6">
    <location>
        <position position="108"/>
    </location>
</feature>
<dbReference type="GO" id="GO:0019379">
    <property type="term" value="P:sulfate assimilation, phosphoadenylyl sulfate reduction by phosphoadenylyl-sulfate reductase (thioredoxin)"/>
    <property type="evidence" value="ECO:0007669"/>
    <property type="project" value="TreeGrafter"/>
</dbReference>
<dbReference type="InterPro" id="IPR027417">
    <property type="entry name" value="P-loop_NTPase"/>
</dbReference>
<comment type="pathway">
    <text evidence="6 7">Sulfur metabolism; hydrogen sulfide biosynthesis; sulfite from sulfate: step 2/3.</text>
</comment>
<sequence length="206" mass="23290">MSAANNLFQENYSVSRKEREELNGHASFTIWLTGFSGSGKSTIAAALDQWFYKRQIRSYITDGDNTRIHLNRDLDFSREGRKENIRRVAEVAKLFNDAGVVVISSFISPFEKDRKSAKAIVGAKHFVEVYIATPLETCIQRDAKGLYEKARKGEIKDLTGINSPYEVPSNPDIVVDTTIDTIETSLQIITDWLLENKLQTVTELKL</sequence>
<dbReference type="GO" id="GO:0004781">
    <property type="term" value="F:sulfate adenylyltransferase (ATP) activity"/>
    <property type="evidence" value="ECO:0007669"/>
    <property type="project" value="TreeGrafter"/>
</dbReference>
<protein>
    <recommendedName>
        <fullName evidence="2 6">Adenylyl-sulfate kinase</fullName>
        <ecNumber evidence="2 6">2.7.1.25</ecNumber>
    </recommendedName>
    <alternativeName>
        <fullName evidence="6">APS kinase</fullName>
    </alternativeName>
    <alternativeName>
        <fullName evidence="6">ATP adenosine-5'-phosphosulfate 3'-phosphotransferase</fullName>
    </alternativeName>
    <alternativeName>
        <fullName evidence="6">Adenosine-5'-phosphosulfate kinase</fullName>
    </alternativeName>
</protein>
<name>A0A1D9P984_9FLAO</name>
<keyword evidence="6 7" id="KW-0418">Kinase</keyword>
<accession>A0A1D9P984</accession>
<dbReference type="Gene3D" id="3.40.50.300">
    <property type="entry name" value="P-loop containing nucleotide triphosphate hydrolases"/>
    <property type="match status" value="1"/>
</dbReference>
<feature type="domain" description="APS kinase" evidence="8">
    <location>
        <begin position="27"/>
        <end position="176"/>
    </location>
</feature>
<keyword evidence="5 6" id="KW-0067">ATP-binding</keyword>
<comment type="function">
    <text evidence="6 7">Catalyzes the synthesis of activated sulfate.</text>
</comment>